<dbReference type="EMBL" id="JACJQY010000023">
    <property type="protein sequence ID" value="MBD2318061.1"/>
    <property type="molecule type" value="Genomic_DNA"/>
</dbReference>
<evidence type="ECO:0000256" key="4">
    <source>
        <dbReference type="ARBA" id="ARBA00013208"/>
    </source>
</evidence>
<dbReference type="InterPro" id="IPR019756">
    <property type="entry name" value="Pept_S26A_signal_pept_1_Ser-AS"/>
</dbReference>
<comment type="similarity">
    <text evidence="3 8">Belongs to the peptidase S26 family.</text>
</comment>
<evidence type="ECO:0000256" key="9">
    <source>
        <dbReference type="SAM" id="MobiDB-lite"/>
    </source>
</evidence>
<dbReference type="EC" id="3.4.21.89" evidence="4 7"/>
<feature type="compositionally biased region" description="Pro residues" evidence="9">
    <location>
        <begin position="11"/>
        <end position="22"/>
    </location>
</feature>
<dbReference type="PROSITE" id="PS00761">
    <property type="entry name" value="SPASE_I_3"/>
    <property type="match status" value="1"/>
</dbReference>
<dbReference type="RefSeq" id="WP_190578860.1">
    <property type="nucleotide sequence ID" value="NZ_CAWPQU010000016.1"/>
</dbReference>
<dbReference type="Pfam" id="PF10502">
    <property type="entry name" value="Peptidase_S26"/>
    <property type="match status" value="1"/>
</dbReference>
<evidence type="ECO:0000256" key="7">
    <source>
        <dbReference type="RuleBase" id="RU003993"/>
    </source>
</evidence>
<keyword evidence="6 7" id="KW-0378">Hydrolase</keyword>
<keyword evidence="7" id="KW-0812">Transmembrane</keyword>
<evidence type="ECO:0000313" key="12">
    <source>
        <dbReference type="Proteomes" id="UP000618445"/>
    </source>
</evidence>
<reference evidence="11 12" key="1">
    <citation type="journal article" date="2020" name="ISME J.">
        <title>Comparative genomics reveals insights into cyanobacterial evolution and habitat adaptation.</title>
        <authorList>
            <person name="Chen M.Y."/>
            <person name="Teng W.K."/>
            <person name="Zhao L."/>
            <person name="Hu C.X."/>
            <person name="Zhou Y.K."/>
            <person name="Han B.P."/>
            <person name="Song L.R."/>
            <person name="Shu W.S."/>
        </authorList>
    </citation>
    <scope>NUCLEOTIDE SEQUENCE [LARGE SCALE GENOMIC DNA]</scope>
    <source>
        <strain evidence="11 12">FACHB-1050</strain>
    </source>
</reference>
<dbReference type="InterPro" id="IPR019533">
    <property type="entry name" value="Peptidase_S26"/>
</dbReference>
<feature type="transmembrane region" description="Helical" evidence="7">
    <location>
        <begin position="38"/>
        <end position="55"/>
    </location>
</feature>
<proteinExistence type="inferred from homology"/>
<feature type="domain" description="Peptidase S26" evidence="10">
    <location>
        <begin position="38"/>
        <end position="216"/>
    </location>
</feature>
<comment type="catalytic activity">
    <reaction evidence="1 7">
        <text>Cleavage of hydrophobic, N-terminal signal or leader sequences from secreted and periplasmic proteins.</text>
        <dbReference type="EC" id="3.4.21.89"/>
    </reaction>
</comment>
<dbReference type="InterPro" id="IPR019758">
    <property type="entry name" value="Pept_S26A_signal_pept_1_CS"/>
</dbReference>
<sequence length="230" mass="25865">MSSDKSSDRPSNPPTDPKPAPPVHKQENSFKNFLADNLPTVTVAILLAVGVRIFIAEPRYIPSSSMEPTLLIDDRLIIDKLSIRWRKPERGEIIVFNPPVNPVVPDASKVYIKRVIGLPGDRISIHDGKVFINDVPLNEPYIASPPTYTLPTQDDALCPNCFRPDNVQSGKGHPFFTVPNGKYWVMGDNRNNSLDSHAWGFMPEENLVGRAMFRYWPFDNRAGNLNVPKY</sequence>
<dbReference type="CDD" id="cd06530">
    <property type="entry name" value="S26_SPase_I"/>
    <property type="match status" value="1"/>
</dbReference>
<dbReference type="GO" id="GO:0009003">
    <property type="term" value="F:signal peptidase activity"/>
    <property type="evidence" value="ECO:0007669"/>
    <property type="project" value="UniProtKB-EC"/>
</dbReference>
<keyword evidence="5 7" id="KW-0645">Protease</keyword>
<dbReference type="InterPro" id="IPR000223">
    <property type="entry name" value="Pept_S26A_signal_pept_1"/>
</dbReference>
<keyword evidence="7" id="KW-0472">Membrane</keyword>
<accession>A0ABR8CED4</accession>
<dbReference type="PRINTS" id="PR00727">
    <property type="entry name" value="LEADERPTASE"/>
</dbReference>
<evidence type="ECO:0000313" key="11">
    <source>
        <dbReference type="EMBL" id="MBD2318061.1"/>
    </source>
</evidence>
<comment type="caution">
    <text evidence="11">The sequence shown here is derived from an EMBL/GenBank/DDBJ whole genome shotgun (WGS) entry which is preliminary data.</text>
</comment>
<evidence type="ECO:0000256" key="2">
    <source>
        <dbReference type="ARBA" id="ARBA00004401"/>
    </source>
</evidence>
<evidence type="ECO:0000256" key="5">
    <source>
        <dbReference type="ARBA" id="ARBA00022670"/>
    </source>
</evidence>
<evidence type="ECO:0000256" key="1">
    <source>
        <dbReference type="ARBA" id="ARBA00000677"/>
    </source>
</evidence>
<dbReference type="PROSITE" id="PS00501">
    <property type="entry name" value="SPASE_I_1"/>
    <property type="match status" value="1"/>
</dbReference>
<protein>
    <recommendedName>
        <fullName evidence="4 7">Signal peptidase I</fullName>
        <ecNumber evidence="4 7">3.4.21.89</ecNumber>
    </recommendedName>
</protein>
<evidence type="ECO:0000256" key="3">
    <source>
        <dbReference type="ARBA" id="ARBA00009370"/>
    </source>
</evidence>
<name>A0ABR8CED4_9CYAN</name>
<gene>
    <name evidence="11" type="primary">lepB</name>
    <name evidence="11" type="ORF">H6G05_14550</name>
</gene>
<dbReference type="NCBIfam" id="TIGR02227">
    <property type="entry name" value="sigpep_I_bact"/>
    <property type="match status" value="1"/>
</dbReference>
<dbReference type="PANTHER" id="PTHR43390">
    <property type="entry name" value="SIGNAL PEPTIDASE I"/>
    <property type="match status" value="1"/>
</dbReference>
<dbReference type="InterPro" id="IPR036286">
    <property type="entry name" value="LexA/Signal_pep-like_sf"/>
</dbReference>
<dbReference type="Proteomes" id="UP000618445">
    <property type="component" value="Unassembled WGS sequence"/>
</dbReference>
<evidence type="ECO:0000256" key="6">
    <source>
        <dbReference type="ARBA" id="ARBA00022801"/>
    </source>
</evidence>
<dbReference type="PANTHER" id="PTHR43390:SF1">
    <property type="entry name" value="CHLOROPLAST PROCESSING PEPTIDASE"/>
    <property type="match status" value="1"/>
</dbReference>
<dbReference type="InterPro" id="IPR019757">
    <property type="entry name" value="Pept_S26A_signal_pept_1_Lys-AS"/>
</dbReference>
<dbReference type="PROSITE" id="PS00760">
    <property type="entry name" value="SPASE_I_2"/>
    <property type="match status" value="1"/>
</dbReference>
<dbReference type="SUPFAM" id="SSF51306">
    <property type="entry name" value="LexA/Signal peptidase"/>
    <property type="match status" value="1"/>
</dbReference>
<keyword evidence="7" id="KW-1133">Transmembrane helix</keyword>
<evidence type="ECO:0000256" key="8">
    <source>
        <dbReference type="RuleBase" id="RU362042"/>
    </source>
</evidence>
<comment type="subcellular location">
    <subcellularLocation>
        <location evidence="2">Cell membrane</location>
        <topology evidence="2">Single-pass type II membrane protein</topology>
    </subcellularLocation>
    <subcellularLocation>
        <location evidence="8">Membrane</location>
        <topology evidence="8">Single-pass type II membrane protein</topology>
    </subcellularLocation>
</comment>
<feature type="region of interest" description="Disordered" evidence="9">
    <location>
        <begin position="1"/>
        <end position="26"/>
    </location>
</feature>
<dbReference type="Gene3D" id="2.10.109.10">
    <property type="entry name" value="Umud Fragment, subunit A"/>
    <property type="match status" value="1"/>
</dbReference>
<keyword evidence="12" id="KW-1185">Reference proteome</keyword>
<evidence type="ECO:0000259" key="10">
    <source>
        <dbReference type="Pfam" id="PF10502"/>
    </source>
</evidence>
<organism evidence="11 12">
    <name type="scientific">Phormidium tenue FACHB-1050</name>
    <dbReference type="NCBI Taxonomy" id="2692857"/>
    <lineage>
        <taxon>Bacteria</taxon>
        <taxon>Bacillati</taxon>
        <taxon>Cyanobacteriota</taxon>
        <taxon>Cyanophyceae</taxon>
        <taxon>Oscillatoriophycideae</taxon>
        <taxon>Oscillatoriales</taxon>
        <taxon>Oscillatoriaceae</taxon>
        <taxon>Phormidium</taxon>
    </lineage>
</organism>